<evidence type="ECO:0000313" key="2">
    <source>
        <dbReference type="EMBL" id="REC53805.1"/>
    </source>
</evidence>
<accession>A0A3D9BJT4</accession>
<dbReference type="EMBL" id="QNVS01000036">
    <property type="protein sequence ID" value="REC53805.1"/>
    <property type="molecule type" value="Genomic_DNA"/>
</dbReference>
<sequence>MNSNLTKSQIKDWWSQRRLNYNLGLIISGFIAFVLYVILGINLIMPYDSEFEITLFTIVFQGIGYLIMIVFANLFYSLGVRQDLNYNKGNTNDFRKNLYNLGFWFSVSLPFLAPGMIVISYFLNFH</sequence>
<reference evidence="2 3" key="1">
    <citation type="journal article" date="2006" name="Int. J. Syst. Evol. Microbiol.">
        <title>Chryseobacterium piscium sp. nov., isolated from fish of the South Atlantic Ocean off South Africa.</title>
        <authorList>
            <person name="de Beer H."/>
            <person name="Hugo C.J."/>
            <person name="Jooste P.J."/>
            <person name="Vancanneyt M."/>
            <person name="Coenye T."/>
            <person name="Vandamme P."/>
        </authorList>
    </citation>
    <scope>NUCLEOTIDE SEQUENCE [LARGE SCALE GENOMIC DNA]</scope>
    <source>
        <strain evidence="2 3">CCUG 51923</strain>
    </source>
</reference>
<comment type="caution">
    <text evidence="2">The sequence shown here is derived from an EMBL/GenBank/DDBJ whole genome shotgun (WGS) entry which is preliminary data.</text>
</comment>
<dbReference type="Proteomes" id="UP000256512">
    <property type="component" value="Unassembled WGS sequence"/>
</dbReference>
<feature type="transmembrane region" description="Helical" evidence="1">
    <location>
        <begin position="21"/>
        <end position="47"/>
    </location>
</feature>
<feature type="transmembrane region" description="Helical" evidence="1">
    <location>
        <begin position="53"/>
        <end position="76"/>
    </location>
</feature>
<dbReference type="AlphaFoldDB" id="A0A3D9BJT4"/>
<dbReference type="RefSeq" id="WP_115950558.1">
    <property type="nucleotide sequence ID" value="NZ_QNVS01000036.1"/>
</dbReference>
<keyword evidence="1" id="KW-0812">Transmembrane</keyword>
<name>A0A3D9BJT4_9FLAO</name>
<keyword evidence="1" id="KW-1133">Transmembrane helix</keyword>
<organism evidence="2 3">
    <name type="scientific">Chryseobacterium piscium</name>
    <dbReference type="NCBI Taxonomy" id="333702"/>
    <lineage>
        <taxon>Bacteria</taxon>
        <taxon>Pseudomonadati</taxon>
        <taxon>Bacteroidota</taxon>
        <taxon>Flavobacteriia</taxon>
        <taxon>Flavobacteriales</taxon>
        <taxon>Weeksellaceae</taxon>
        <taxon>Chryseobacterium group</taxon>
        <taxon>Chryseobacterium</taxon>
    </lineage>
</organism>
<protein>
    <submittedName>
        <fullName evidence="2">Uncharacterized protein</fullName>
    </submittedName>
</protein>
<proteinExistence type="predicted"/>
<keyword evidence="3" id="KW-1185">Reference proteome</keyword>
<evidence type="ECO:0000256" key="1">
    <source>
        <dbReference type="SAM" id="Phobius"/>
    </source>
</evidence>
<keyword evidence="1" id="KW-0472">Membrane</keyword>
<feature type="transmembrane region" description="Helical" evidence="1">
    <location>
        <begin position="97"/>
        <end position="123"/>
    </location>
</feature>
<gene>
    <name evidence="2" type="ORF">DRF62_12185</name>
</gene>
<evidence type="ECO:0000313" key="3">
    <source>
        <dbReference type="Proteomes" id="UP000256512"/>
    </source>
</evidence>